<dbReference type="Proteomes" id="UP001179181">
    <property type="component" value="Unassembled WGS sequence"/>
</dbReference>
<dbReference type="EMBL" id="JAASQJ010000001">
    <property type="protein sequence ID" value="NIJ52214.1"/>
    <property type="molecule type" value="Genomic_DNA"/>
</dbReference>
<protein>
    <submittedName>
        <fullName evidence="2">Uncharacterized protein</fullName>
    </submittedName>
</protein>
<keyword evidence="1" id="KW-0732">Signal</keyword>
<evidence type="ECO:0000256" key="1">
    <source>
        <dbReference type="SAM" id="SignalP"/>
    </source>
</evidence>
<gene>
    <name evidence="2" type="ORF">FHS68_001370</name>
</gene>
<accession>A0ABX0UJE0</accession>
<evidence type="ECO:0000313" key="2">
    <source>
        <dbReference type="EMBL" id="NIJ52214.1"/>
    </source>
</evidence>
<comment type="caution">
    <text evidence="2">The sequence shown here is derived from an EMBL/GenBank/DDBJ whole genome shotgun (WGS) entry which is preliminary data.</text>
</comment>
<organism evidence="2 3">
    <name type="scientific">Dyadobacter arcticus</name>
    <dbReference type="NCBI Taxonomy" id="1078754"/>
    <lineage>
        <taxon>Bacteria</taxon>
        <taxon>Pseudomonadati</taxon>
        <taxon>Bacteroidota</taxon>
        <taxon>Cytophagia</taxon>
        <taxon>Cytophagales</taxon>
        <taxon>Spirosomataceae</taxon>
        <taxon>Dyadobacter</taxon>
    </lineage>
</organism>
<feature type="chain" id="PRO_5045657264" evidence="1">
    <location>
        <begin position="25"/>
        <end position="101"/>
    </location>
</feature>
<feature type="signal peptide" evidence="1">
    <location>
        <begin position="1"/>
        <end position="24"/>
    </location>
</feature>
<reference evidence="2 3" key="1">
    <citation type="submission" date="2020-03" db="EMBL/GenBank/DDBJ databases">
        <title>Genomic Encyclopedia of Type Strains, Phase IV (KMG-IV): sequencing the most valuable type-strain genomes for metagenomic binning, comparative biology and taxonomic classification.</title>
        <authorList>
            <person name="Goeker M."/>
        </authorList>
    </citation>
    <scope>NUCLEOTIDE SEQUENCE [LARGE SCALE GENOMIC DNA]</scope>
    <source>
        <strain evidence="2 3">DSM 102865</strain>
    </source>
</reference>
<proteinExistence type="predicted"/>
<name>A0ABX0UJE0_9BACT</name>
<sequence length="101" mass="11720">MKSISSIISNALLMVLAILTNCIAQNKKDSSHFPRYEEIRGNKSEIIDYVAPRKSSSDYQQVITETRILDRYWNAFNYPADSTVYYLNGRQVKSKRKPKKN</sequence>
<keyword evidence="3" id="KW-1185">Reference proteome</keyword>
<evidence type="ECO:0000313" key="3">
    <source>
        <dbReference type="Proteomes" id="UP001179181"/>
    </source>
</evidence>